<organism evidence="2 3">
    <name type="scientific">Fragilariopsis cylindrus CCMP1102</name>
    <dbReference type="NCBI Taxonomy" id="635003"/>
    <lineage>
        <taxon>Eukaryota</taxon>
        <taxon>Sar</taxon>
        <taxon>Stramenopiles</taxon>
        <taxon>Ochrophyta</taxon>
        <taxon>Bacillariophyta</taxon>
        <taxon>Bacillariophyceae</taxon>
        <taxon>Bacillariophycidae</taxon>
        <taxon>Bacillariales</taxon>
        <taxon>Bacillariaceae</taxon>
        <taxon>Fragilariopsis</taxon>
    </lineage>
</organism>
<dbReference type="EMBL" id="KV784361">
    <property type="protein sequence ID" value="OEU13513.1"/>
    <property type="molecule type" value="Genomic_DNA"/>
</dbReference>
<name>A0A1E7F6M9_9STRA</name>
<protein>
    <submittedName>
        <fullName evidence="2">Uncharacterized protein</fullName>
    </submittedName>
</protein>
<feature type="non-terminal residue" evidence="2">
    <location>
        <position position="252"/>
    </location>
</feature>
<proteinExistence type="predicted"/>
<dbReference type="Proteomes" id="UP000095751">
    <property type="component" value="Unassembled WGS sequence"/>
</dbReference>
<keyword evidence="3" id="KW-1185">Reference proteome</keyword>
<dbReference type="InParanoid" id="A0A1E7F6M9"/>
<evidence type="ECO:0000313" key="2">
    <source>
        <dbReference type="EMBL" id="OEU13513.1"/>
    </source>
</evidence>
<dbReference type="KEGG" id="fcy:FRACYDRAFT_269847"/>
<dbReference type="AlphaFoldDB" id="A0A1E7F6M9"/>
<evidence type="ECO:0000313" key="3">
    <source>
        <dbReference type="Proteomes" id="UP000095751"/>
    </source>
</evidence>
<dbReference type="OrthoDB" id="49568at2759"/>
<evidence type="ECO:0000256" key="1">
    <source>
        <dbReference type="SAM" id="Coils"/>
    </source>
</evidence>
<feature type="coiled-coil region" evidence="1">
    <location>
        <begin position="214"/>
        <end position="245"/>
    </location>
</feature>
<gene>
    <name evidence="2" type="ORF">FRACYDRAFT_269847</name>
</gene>
<accession>A0A1E7F6M9</accession>
<keyword evidence="1" id="KW-0175">Coiled coil</keyword>
<sequence length="252" mass="29107">MHILHREMSDKDDDITALVDKNNILEKDLELKSSELMKLKKVKGQNYSLMTAMVAQTKTFYVERQEKVEVESHRDNLVTESKSLQHDLRKMGETNEYLQKEITLLTSSFGRLSNEVMENNAKIKELDDDIVVRKDVYANNVELIKKNAYLAGKIDQLSLEIQELNQKLPNQLYNNEVLVSLKGMLEEAKKLETDTTTSYERKISALAMNKDFTIETLSKDLAALRHRNAEEVARLTNELSEVQNLNTDLWSR</sequence>
<reference evidence="2 3" key="1">
    <citation type="submission" date="2016-09" db="EMBL/GenBank/DDBJ databases">
        <title>Extensive genetic diversity and differential bi-allelic expression allows diatom success in the polar Southern Ocean.</title>
        <authorList>
            <consortium name="DOE Joint Genome Institute"/>
            <person name="Mock T."/>
            <person name="Otillar R.P."/>
            <person name="Strauss J."/>
            <person name="Dupont C."/>
            <person name="Frickenhaus S."/>
            <person name="Maumus F."/>
            <person name="Mcmullan M."/>
            <person name="Sanges R."/>
            <person name="Schmutz J."/>
            <person name="Toseland A."/>
            <person name="Valas R."/>
            <person name="Veluchamy A."/>
            <person name="Ward B.J."/>
            <person name="Allen A."/>
            <person name="Barry K."/>
            <person name="Falciatore A."/>
            <person name="Ferrante M."/>
            <person name="Fortunato A.E."/>
            <person name="Gloeckner G."/>
            <person name="Gruber A."/>
            <person name="Hipkin R."/>
            <person name="Janech M."/>
            <person name="Kroth P."/>
            <person name="Leese F."/>
            <person name="Lindquist E."/>
            <person name="Lyon B.R."/>
            <person name="Martin J."/>
            <person name="Mayer C."/>
            <person name="Parker M."/>
            <person name="Quesneville H."/>
            <person name="Raymond J."/>
            <person name="Uhlig C."/>
            <person name="Valentin K.U."/>
            <person name="Worden A.Z."/>
            <person name="Armbrust E.V."/>
            <person name="Bowler C."/>
            <person name="Green B."/>
            <person name="Moulton V."/>
            <person name="Van Oosterhout C."/>
            <person name="Grigoriev I."/>
        </authorList>
    </citation>
    <scope>NUCLEOTIDE SEQUENCE [LARGE SCALE GENOMIC DNA]</scope>
    <source>
        <strain evidence="2 3">CCMP1102</strain>
    </source>
</reference>